<evidence type="ECO:0000259" key="9">
    <source>
        <dbReference type="Pfam" id="PF08392"/>
    </source>
</evidence>
<keyword evidence="7" id="KW-0012">Acyltransferase</keyword>
<dbReference type="GO" id="GO:0006633">
    <property type="term" value="P:fatty acid biosynthetic process"/>
    <property type="evidence" value="ECO:0007669"/>
    <property type="project" value="InterPro"/>
</dbReference>
<comment type="similarity">
    <text evidence="2">Belongs to the thiolase-like superfamily. Chalcone/stilbene synthases family.</text>
</comment>
<dbReference type="GO" id="GO:0009922">
    <property type="term" value="F:fatty acid elongase activity"/>
    <property type="evidence" value="ECO:0007669"/>
    <property type="project" value="UniProtKB-EC"/>
</dbReference>
<dbReference type="InterPro" id="IPR013747">
    <property type="entry name" value="ACP_syn_III_C"/>
</dbReference>
<evidence type="ECO:0000256" key="4">
    <source>
        <dbReference type="ARBA" id="ARBA00022670"/>
    </source>
</evidence>
<dbReference type="EnsemblPlants" id="EMT31337">
    <property type="protein sequence ID" value="EMT31337"/>
    <property type="gene ID" value="F775_22063"/>
</dbReference>
<sequence length="734" mass="83889">MEPLLMLSVAILLAHAVTSLLRTVMARRRHSRYYLLDYVCHRPCDDRKVSTDTVGRVVTRNMRLGVPEYRFLLRVIVRSGIGEESYCPRSILEGREESPTHQDALDEMDAFFDEAIAELFARSGVAPRDVDVLVVNVSLLAPAPSLASRIVRRFGMREDVAEYNLSGMGCGASLISLDLARRALRTRPASLALVVSSESIAPSWYAGTDRSMMMGNCLFRSGGSAVLLTNTPSLRGRAKMALRHLVHTNIAADDEAHTCALQREDGDGHVGISLSKDLPKAAVRAMTLNLRRLVPRVLPRSELLRFAAHYVSSKLLSHCPMQVKADGRLPKINFKTGVEHYCLHPGGAAVVEAVKESLGLDADDVEPALMTLRRWGNTSASSLWYVLSYMEAKGRLKKGDRALMLTFGSGFKCNSCLWEVTGDMADKGAWADCIDDYPPPPESATTNPYMDKSRVFVLYSMIRTYSRSFISPRLKIWECKIRNIHDVGFIDPHIVNGHVLQHHPEDVEKDLYKFLRKHQLKSHILFPYHFGLKIWECKIRNIHDVGFIDPHIVNGHVLQHHPEDVEKDLYKFLRKHQLKSHILFPYHFGFHWILLNIELHTSRVLIMDSMDSDPKRWADTRKMLQKVWRRFSEEIVGEFKHELDFRRLVNVDKQPPGTNLCGYYVCENIRRHTSERKASDSVRNATDNLWRRLSPEGRFRPIQEELAGFFMREVINPKGEHYTEDEEIYMHTRD</sequence>
<keyword evidence="5" id="KW-0808">Transferase</keyword>
<evidence type="ECO:0000256" key="1">
    <source>
        <dbReference type="ARBA" id="ARBA00005234"/>
    </source>
</evidence>
<dbReference type="EC" id="2.3.1.199" evidence="3"/>
<dbReference type="InterPro" id="IPR013601">
    <property type="entry name" value="FAE1_typ3_polyketide_synth"/>
</dbReference>
<evidence type="ECO:0000256" key="7">
    <source>
        <dbReference type="ARBA" id="ARBA00023315"/>
    </source>
</evidence>
<dbReference type="Pfam" id="PF02902">
    <property type="entry name" value="Peptidase_C48"/>
    <property type="match status" value="1"/>
</dbReference>
<evidence type="ECO:0000256" key="3">
    <source>
        <dbReference type="ARBA" id="ARBA00012307"/>
    </source>
</evidence>
<evidence type="ECO:0000259" key="10">
    <source>
        <dbReference type="Pfam" id="PF08541"/>
    </source>
</evidence>
<proteinExistence type="inferred from homology"/>
<dbReference type="InterPro" id="IPR038765">
    <property type="entry name" value="Papain-like_cys_pep_sf"/>
</dbReference>
<evidence type="ECO:0000256" key="2">
    <source>
        <dbReference type="ARBA" id="ARBA00005531"/>
    </source>
</evidence>
<dbReference type="PANTHER" id="PTHR31561">
    <property type="entry name" value="3-KETOACYL-COA SYNTHASE"/>
    <property type="match status" value="1"/>
</dbReference>
<dbReference type="AlphaFoldDB" id="M8CUR0"/>
<evidence type="ECO:0000256" key="5">
    <source>
        <dbReference type="ARBA" id="ARBA00022679"/>
    </source>
</evidence>
<protein>
    <recommendedName>
        <fullName evidence="3">very-long-chain 3-oxoacyl-CoA synthase</fullName>
        <ecNumber evidence="3">2.3.1.199</ecNumber>
    </recommendedName>
</protein>
<feature type="domain" description="Ubiquitin-like protease family profile" evidence="8">
    <location>
        <begin position="579"/>
        <end position="694"/>
    </location>
</feature>
<comment type="similarity">
    <text evidence="1">Belongs to the peptidase C48 family.</text>
</comment>
<dbReference type="Gene3D" id="3.40.47.10">
    <property type="match status" value="1"/>
</dbReference>
<dbReference type="Pfam" id="PF08541">
    <property type="entry name" value="ACP_syn_III_C"/>
    <property type="match status" value="1"/>
</dbReference>
<dbReference type="Gene3D" id="3.40.395.10">
    <property type="entry name" value="Adenoviral Proteinase, Chain A"/>
    <property type="match status" value="1"/>
</dbReference>
<dbReference type="GO" id="GO:0006508">
    <property type="term" value="P:proteolysis"/>
    <property type="evidence" value="ECO:0007669"/>
    <property type="project" value="UniProtKB-KW"/>
</dbReference>
<dbReference type="SUPFAM" id="SSF53901">
    <property type="entry name" value="Thiolase-like"/>
    <property type="match status" value="1"/>
</dbReference>
<evidence type="ECO:0000259" key="8">
    <source>
        <dbReference type="Pfam" id="PF02902"/>
    </source>
</evidence>
<dbReference type="InterPro" id="IPR012392">
    <property type="entry name" value="3-ktacl-CoA_syn"/>
</dbReference>
<dbReference type="GO" id="GO:0016020">
    <property type="term" value="C:membrane"/>
    <property type="evidence" value="ECO:0007669"/>
    <property type="project" value="InterPro"/>
</dbReference>
<evidence type="ECO:0000313" key="11">
    <source>
        <dbReference type="EnsemblPlants" id="EMT31337"/>
    </source>
</evidence>
<reference evidence="11" key="1">
    <citation type="submission" date="2015-06" db="UniProtKB">
        <authorList>
            <consortium name="EnsemblPlants"/>
        </authorList>
    </citation>
    <scope>IDENTIFICATION</scope>
</reference>
<dbReference type="GO" id="GO:0008234">
    <property type="term" value="F:cysteine-type peptidase activity"/>
    <property type="evidence" value="ECO:0007669"/>
    <property type="project" value="InterPro"/>
</dbReference>
<dbReference type="SUPFAM" id="SSF54001">
    <property type="entry name" value="Cysteine proteinases"/>
    <property type="match status" value="1"/>
</dbReference>
<dbReference type="CDD" id="cd00831">
    <property type="entry name" value="CHS_like"/>
    <property type="match status" value="1"/>
</dbReference>
<dbReference type="InterPro" id="IPR003653">
    <property type="entry name" value="Peptidase_C48_C"/>
</dbReference>
<dbReference type="InterPro" id="IPR016039">
    <property type="entry name" value="Thiolase-like"/>
</dbReference>
<dbReference type="Pfam" id="PF08392">
    <property type="entry name" value="FAE1_CUT1_RppA"/>
    <property type="match status" value="1"/>
</dbReference>
<feature type="domain" description="FAE" evidence="9">
    <location>
        <begin position="27"/>
        <end position="314"/>
    </location>
</feature>
<keyword evidence="4" id="KW-0645">Protease</keyword>
<keyword evidence="6" id="KW-0378">Hydrolase</keyword>
<accession>M8CUR0</accession>
<feature type="domain" description="Beta-ketoacyl-[acyl-carrier-protein] synthase III C-terminal" evidence="10">
    <location>
        <begin position="338"/>
        <end position="419"/>
    </location>
</feature>
<name>M8CUR0_AEGTA</name>
<evidence type="ECO:0000256" key="6">
    <source>
        <dbReference type="ARBA" id="ARBA00022801"/>
    </source>
</evidence>
<organism evidence="11">
    <name type="scientific">Aegilops tauschii</name>
    <name type="common">Tausch's goatgrass</name>
    <name type="synonym">Aegilops squarrosa</name>
    <dbReference type="NCBI Taxonomy" id="37682"/>
    <lineage>
        <taxon>Eukaryota</taxon>
        <taxon>Viridiplantae</taxon>
        <taxon>Streptophyta</taxon>
        <taxon>Embryophyta</taxon>
        <taxon>Tracheophyta</taxon>
        <taxon>Spermatophyta</taxon>
        <taxon>Magnoliopsida</taxon>
        <taxon>Liliopsida</taxon>
        <taxon>Poales</taxon>
        <taxon>Poaceae</taxon>
        <taxon>BOP clade</taxon>
        <taxon>Pooideae</taxon>
        <taxon>Triticodae</taxon>
        <taxon>Triticeae</taxon>
        <taxon>Triticinae</taxon>
        <taxon>Aegilops</taxon>
    </lineage>
</organism>